<keyword evidence="5" id="KW-1185">Reference proteome</keyword>
<organism evidence="4 5">
    <name type="scientific">Zingiber officinale</name>
    <name type="common">Ginger</name>
    <name type="synonym">Amomum zingiber</name>
    <dbReference type="NCBI Taxonomy" id="94328"/>
    <lineage>
        <taxon>Eukaryota</taxon>
        <taxon>Viridiplantae</taxon>
        <taxon>Streptophyta</taxon>
        <taxon>Embryophyta</taxon>
        <taxon>Tracheophyta</taxon>
        <taxon>Spermatophyta</taxon>
        <taxon>Magnoliopsida</taxon>
        <taxon>Liliopsida</taxon>
        <taxon>Zingiberales</taxon>
        <taxon>Zingiberaceae</taxon>
        <taxon>Zingiber</taxon>
    </lineage>
</organism>
<sequence>MLTANNSAPRMKLKLLLFGLLVFVQVKWIVAATDDTHGGKDQLHQMRHLLEDQSFHSKGLDDKKTEKFTREDSELNDQKWRIDSKRSGLTRTPRSHNSSTSMKQRDYYHYSLLPLDAFACLLLLLALT</sequence>
<protein>
    <submittedName>
        <fullName evidence="4">Uncharacterized protein</fullName>
    </submittedName>
</protein>
<gene>
    <name evidence="4" type="ORF">ZIOFF_073735</name>
</gene>
<evidence type="ECO:0000256" key="2">
    <source>
        <dbReference type="SAM" id="Phobius"/>
    </source>
</evidence>
<keyword evidence="3" id="KW-0732">Signal</keyword>
<proteinExistence type="predicted"/>
<dbReference type="AlphaFoldDB" id="A0A8J5C9Q1"/>
<feature type="compositionally biased region" description="Polar residues" evidence="1">
    <location>
        <begin position="87"/>
        <end position="101"/>
    </location>
</feature>
<feature type="chain" id="PRO_5035229360" evidence="3">
    <location>
        <begin position="33"/>
        <end position="128"/>
    </location>
</feature>
<dbReference type="EMBL" id="JACMSC010000022">
    <property type="protein sequence ID" value="KAG6469037.1"/>
    <property type="molecule type" value="Genomic_DNA"/>
</dbReference>
<keyword evidence="2" id="KW-1133">Transmembrane helix</keyword>
<keyword evidence="2" id="KW-0812">Transmembrane</keyword>
<keyword evidence="2" id="KW-0472">Membrane</keyword>
<feature type="signal peptide" evidence="3">
    <location>
        <begin position="1"/>
        <end position="32"/>
    </location>
</feature>
<evidence type="ECO:0000313" key="4">
    <source>
        <dbReference type="EMBL" id="KAG6469037.1"/>
    </source>
</evidence>
<accession>A0A8J5C9Q1</accession>
<dbReference type="Proteomes" id="UP000734854">
    <property type="component" value="Unassembled WGS sequence"/>
</dbReference>
<feature type="compositionally biased region" description="Basic and acidic residues" evidence="1">
    <location>
        <begin position="54"/>
        <end position="86"/>
    </location>
</feature>
<reference evidence="4 5" key="1">
    <citation type="submission" date="2020-08" db="EMBL/GenBank/DDBJ databases">
        <title>Plant Genome Project.</title>
        <authorList>
            <person name="Zhang R.-G."/>
        </authorList>
    </citation>
    <scope>NUCLEOTIDE SEQUENCE [LARGE SCALE GENOMIC DNA]</scope>
    <source>
        <tissue evidence="4">Rhizome</tissue>
    </source>
</reference>
<comment type="caution">
    <text evidence="4">The sequence shown here is derived from an EMBL/GenBank/DDBJ whole genome shotgun (WGS) entry which is preliminary data.</text>
</comment>
<evidence type="ECO:0000256" key="1">
    <source>
        <dbReference type="SAM" id="MobiDB-lite"/>
    </source>
</evidence>
<feature type="transmembrane region" description="Helical" evidence="2">
    <location>
        <begin position="107"/>
        <end position="127"/>
    </location>
</feature>
<feature type="region of interest" description="Disordered" evidence="1">
    <location>
        <begin position="54"/>
        <end position="101"/>
    </location>
</feature>
<name>A0A8J5C9Q1_ZINOF</name>
<evidence type="ECO:0000313" key="5">
    <source>
        <dbReference type="Proteomes" id="UP000734854"/>
    </source>
</evidence>
<evidence type="ECO:0000256" key="3">
    <source>
        <dbReference type="SAM" id="SignalP"/>
    </source>
</evidence>